<feature type="domain" description="N-acetyltransferase" evidence="1">
    <location>
        <begin position="59"/>
        <end position="206"/>
    </location>
</feature>
<dbReference type="PANTHER" id="PTHR43441">
    <property type="entry name" value="RIBOSOMAL-PROTEIN-SERINE ACETYLTRANSFERASE"/>
    <property type="match status" value="1"/>
</dbReference>
<evidence type="ECO:0000313" key="2">
    <source>
        <dbReference type="EMBL" id="PLR31667.1"/>
    </source>
</evidence>
<evidence type="ECO:0000313" key="3">
    <source>
        <dbReference type="Proteomes" id="UP000234240"/>
    </source>
</evidence>
<dbReference type="GO" id="GO:1990189">
    <property type="term" value="F:protein N-terminal-serine acetyltransferase activity"/>
    <property type="evidence" value="ECO:0007669"/>
    <property type="project" value="TreeGrafter"/>
</dbReference>
<dbReference type="PROSITE" id="PS51186">
    <property type="entry name" value="GNAT"/>
    <property type="match status" value="1"/>
</dbReference>
<sequence length="208" mass="23256">MRGCYAGITRTRIIKDDHSMQISEFSSGLTLPSATIQLLPPSLARVDEVFAALASVPKPHFSFLPWALGTFTPEGVREDMQQAIDHFEQDSEEYRFLIVPRHGDGLLGCIGLQIRNPALPFYELGYWLLPEATGHGYASQAVEVLAAFAFARLKARRLEIRMSGRNVKSRQVAERSGFRHEATLQQERINPDGCPDDTLIYALLRPAT</sequence>
<keyword evidence="3" id="KW-1185">Reference proteome</keyword>
<dbReference type="GO" id="GO:0005737">
    <property type="term" value="C:cytoplasm"/>
    <property type="evidence" value="ECO:0007669"/>
    <property type="project" value="TreeGrafter"/>
</dbReference>
<gene>
    <name evidence="2" type="ORF">CYR55_20280</name>
</gene>
<dbReference type="Proteomes" id="UP000234240">
    <property type="component" value="Unassembled WGS sequence"/>
</dbReference>
<dbReference type="PANTHER" id="PTHR43441:SF3">
    <property type="entry name" value="ACETYLTRANSFERASE"/>
    <property type="match status" value="1"/>
</dbReference>
<dbReference type="Gene3D" id="3.40.630.30">
    <property type="match status" value="1"/>
</dbReference>
<dbReference type="InterPro" id="IPR051908">
    <property type="entry name" value="Ribosomal_N-acetyltransferase"/>
</dbReference>
<evidence type="ECO:0000259" key="1">
    <source>
        <dbReference type="PROSITE" id="PS51186"/>
    </source>
</evidence>
<protein>
    <submittedName>
        <fullName evidence="2">N-acetyltransferase</fullName>
    </submittedName>
</protein>
<dbReference type="Pfam" id="PF13302">
    <property type="entry name" value="Acetyltransf_3"/>
    <property type="match status" value="1"/>
</dbReference>
<dbReference type="InterPro" id="IPR016181">
    <property type="entry name" value="Acyl_CoA_acyltransferase"/>
</dbReference>
<dbReference type="GO" id="GO:0008999">
    <property type="term" value="F:protein-N-terminal-alanine acetyltransferase activity"/>
    <property type="evidence" value="ECO:0007669"/>
    <property type="project" value="TreeGrafter"/>
</dbReference>
<organism evidence="2 3">
    <name type="scientific">Chimaeribacter californicus</name>
    <dbReference type="NCBI Taxonomy" id="2060067"/>
    <lineage>
        <taxon>Bacteria</taxon>
        <taxon>Pseudomonadati</taxon>
        <taxon>Pseudomonadota</taxon>
        <taxon>Gammaproteobacteria</taxon>
        <taxon>Enterobacterales</taxon>
        <taxon>Yersiniaceae</taxon>
        <taxon>Chimaeribacter</taxon>
    </lineage>
</organism>
<dbReference type="OrthoDB" id="7852312at2"/>
<dbReference type="InterPro" id="IPR000182">
    <property type="entry name" value="GNAT_dom"/>
</dbReference>
<name>A0A2N5DWQ1_9GAMM</name>
<accession>A0A2N5DWQ1</accession>
<keyword evidence="2" id="KW-0808">Transferase</keyword>
<dbReference type="SUPFAM" id="SSF55729">
    <property type="entry name" value="Acyl-CoA N-acyltransferases (Nat)"/>
    <property type="match status" value="1"/>
</dbReference>
<dbReference type="EMBL" id="PJZF01000024">
    <property type="protein sequence ID" value="PLR31667.1"/>
    <property type="molecule type" value="Genomic_DNA"/>
</dbReference>
<comment type="caution">
    <text evidence="2">The sequence shown here is derived from an EMBL/GenBank/DDBJ whole genome shotgun (WGS) entry which is preliminary data.</text>
</comment>
<dbReference type="AlphaFoldDB" id="A0A2N5DWQ1"/>
<proteinExistence type="predicted"/>
<reference evidence="2 3" key="1">
    <citation type="submission" date="2017-12" db="EMBL/GenBank/DDBJ databases">
        <title>Characterization of six clinical isolates of Enterochimera gen. nov., a novel genus of the Yersiniaciae family and the three species Enterochimera arupensis sp. nov., Enterochimera coloradensis sp. nov, and Enterochimera californica sp. nov.</title>
        <authorList>
            <person name="Rossi A."/>
            <person name="Fisher M."/>
        </authorList>
    </citation>
    <scope>NUCLEOTIDE SEQUENCE [LARGE SCALE GENOMIC DNA]</scope>
    <source>
        <strain evidence="3">2015-Iso6</strain>
    </source>
</reference>